<name>A0A930YPM8_9ACTN</name>
<evidence type="ECO:0000313" key="2">
    <source>
        <dbReference type="EMBL" id="MBF4807829.1"/>
    </source>
</evidence>
<protein>
    <submittedName>
        <fullName evidence="2">Glycosyltransferase</fullName>
    </submittedName>
</protein>
<feature type="domain" description="Glycosyltransferase 2-like" evidence="1">
    <location>
        <begin position="12"/>
        <end position="140"/>
    </location>
</feature>
<dbReference type="PANTHER" id="PTHR22916:SF3">
    <property type="entry name" value="UDP-GLCNAC:BETAGAL BETA-1,3-N-ACETYLGLUCOSAMINYLTRANSFERASE-LIKE PROTEIN 1"/>
    <property type="match status" value="1"/>
</dbReference>
<gene>
    <name evidence="2" type="ORF">HXK26_03955</name>
</gene>
<dbReference type="Pfam" id="PF00535">
    <property type="entry name" value="Glycos_transf_2"/>
    <property type="match status" value="1"/>
</dbReference>
<dbReference type="GO" id="GO:0016758">
    <property type="term" value="F:hexosyltransferase activity"/>
    <property type="evidence" value="ECO:0007669"/>
    <property type="project" value="UniProtKB-ARBA"/>
</dbReference>
<dbReference type="AlphaFoldDB" id="A0A930YPM8"/>
<sequence>MSNSNTSAHLISVIIPIYNVEKYLAQCLASVQAQTYANLEIICVNDGSTDGSLAILEAHAAQDERITIVDKSNAGYGAACNLGLAGAHGDWISIVEPDDYLEPNTYEMLLAQADALGGNACVDIVRSAYWRVFDGEKGGHIASASHAQRSSVRAQRIPCAYKGRVKPSHQPFSIEEGIELLLHHPSIWAAIYRREFLLEHGIHFKEVPGAGWADNPFLVASHCAGARLAYVDRAGYCYREDGIAEARAFAERSPLTPLERWNDMMDEADRLHVTNKDIQRALTLRGITYALLTRDALLARARAGLSDKTDIRVHTLLAKSLRRMDAELVFSDVRINYDGKALVAGMQELPLPKKHRAARLAYLAREGFYRIATAGLPFVFNSLKDRKKTKAEKQDLRATYNRHKKN</sequence>
<reference evidence="2" key="1">
    <citation type="submission" date="2020-04" db="EMBL/GenBank/DDBJ databases">
        <title>Deep metagenomics examines the oral microbiome during advanced dental caries in children, revealing novel taxa and co-occurrences with host molecules.</title>
        <authorList>
            <person name="Baker J.L."/>
            <person name="Morton J.T."/>
            <person name="Dinis M."/>
            <person name="Alvarez R."/>
            <person name="Tran N.C."/>
            <person name="Knight R."/>
            <person name="Edlund A."/>
        </authorList>
    </citation>
    <scope>NUCLEOTIDE SEQUENCE</scope>
    <source>
        <strain evidence="2">JCVI_38_bin.5</strain>
    </source>
</reference>
<evidence type="ECO:0000259" key="1">
    <source>
        <dbReference type="Pfam" id="PF00535"/>
    </source>
</evidence>
<dbReference type="Gene3D" id="3.90.550.10">
    <property type="entry name" value="Spore Coat Polysaccharide Biosynthesis Protein SpsA, Chain A"/>
    <property type="match status" value="1"/>
</dbReference>
<comment type="caution">
    <text evidence="2">The sequence shown here is derived from an EMBL/GenBank/DDBJ whole genome shotgun (WGS) entry which is preliminary data.</text>
</comment>
<proteinExistence type="predicted"/>
<dbReference type="Proteomes" id="UP000698335">
    <property type="component" value="Unassembled WGS sequence"/>
</dbReference>
<dbReference type="InterPro" id="IPR001173">
    <property type="entry name" value="Glyco_trans_2-like"/>
</dbReference>
<dbReference type="EMBL" id="JABZGW010000142">
    <property type="protein sequence ID" value="MBF4807829.1"/>
    <property type="molecule type" value="Genomic_DNA"/>
</dbReference>
<dbReference type="CDD" id="cd00761">
    <property type="entry name" value="Glyco_tranf_GTA_type"/>
    <property type="match status" value="1"/>
</dbReference>
<evidence type="ECO:0000313" key="3">
    <source>
        <dbReference type="Proteomes" id="UP000698335"/>
    </source>
</evidence>
<dbReference type="PANTHER" id="PTHR22916">
    <property type="entry name" value="GLYCOSYLTRANSFERASE"/>
    <property type="match status" value="1"/>
</dbReference>
<organism evidence="2 3">
    <name type="scientific">Lancefieldella rimae</name>
    <dbReference type="NCBI Taxonomy" id="1383"/>
    <lineage>
        <taxon>Bacteria</taxon>
        <taxon>Bacillati</taxon>
        <taxon>Actinomycetota</taxon>
        <taxon>Coriobacteriia</taxon>
        <taxon>Coriobacteriales</taxon>
        <taxon>Atopobiaceae</taxon>
        <taxon>Lancefieldella</taxon>
    </lineage>
</organism>
<accession>A0A930YPM8</accession>
<dbReference type="SUPFAM" id="SSF53448">
    <property type="entry name" value="Nucleotide-diphospho-sugar transferases"/>
    <property type="match status" value="1"/>
</dbReference>
<dbReference type="InterPro" id="IPR029044">
    <property type="entry name" value="Nucleotide-diphossugar_trans"/>
</dbReference>